<feature type="transmembrane region" description="Helical" evidence="1">
    <location>
        <begin position="122"/>
        <end position="141"/>
    </location>
</feature>
<proteinExistence type="predicted"/>
<feature type="transmembrane region" description="Helical" evidence="1">
    <location>
        <begin position="214"/>
        <end position="236"/>
    </location>
</feature>
<name>A0A7W8QHQ4_9ACTN</name>
<comment type="caution">
    <text evidence="2">The sequence shown here is derived from an EMBL/GenBank/DDBJ whole genome shotgun (WGS) entry which is preliminary data.</text>
</comment>
<dbReference type="EMBL" id="JACHDB010000001">
    <property type="protein sequence ID" value="MBB5430561.1"/>
    <property type="molecule type" value="Genomic_DNA"/>
</dbReference>
<dbReference type="Proteomes" id="UP000572635">
    <property type="component" value="Unassembled WGS sequence"/>
</dbReference>
<reference evidence="2 3" key="1">
    <citation type="submission" date="2020-08" db="EMBL/GenBank/DDBJ databases">
        <title>Sequencing the genomes of 1000 actinobacteria strains.</title>
        <authorList>
            <person name="Klenk H.-P."/>
        </authorList>
    </citation>
    <scope>NUCLEOTIDE SEQUENCE [LARGE SCALE GENOMIC DNA]</scope>
    <source>
        <strain evidence="2 3">DSM 44551</strain>
    </source>
</reference>
<dbReference type="AlphaFoldDB" id="A0A7W8QHQ4"/>
<evidence type="ECO:0000313" key="3">
    <source>
        <dbReference type="Proteomes" id="UP000572635"/>
    </source>
</evidence>
<accession>A0A7W8QHQ4</accession>
<evidence type="ECO:0000256" key="1">
    <source>
        <dbReference type="SAM" id="Phobius"/>
    </source>
</evidence>
<feature type="transmembrane region" description="Helical" evidence="1">
    <location>
        <begin position="173"/>
        <end position="194"/>
    </location>
</feature>
<keyword evidence="1" id="KW-1133">Transmembrane helix</keyword>
<protein>
    <submittedName>
        <fullName evidence="2">Cytochrome c biogenesis protein CcdA</fullName>
    </submittedName>
</protein>
<feature type="transmembrane region" description="Helical" evidence="1">
    <location>
        <begin position="85"/>
        <end position="101"/>
    </location>
</feature>
<keyword evidence="3" id="KW-1185">Reference proteome</keyword>
<gene>
    <name evidence="2" type="ORF">HDA36_000645</name>
</gene>
<dbReference type="Pfam" id="PF11139">
    <property type="entry name" value="SfLAP"/>
    <property type="match status" value="1"/>
</dbReference>
<dbReference type="RefSeq" id="WP_184388528.1">
    <property type="nucleotide sequence ID" value="NZ_BAAAJD010000023.1"/>
</dbReference>
<evidence type="ECO:0000313" key="2">
    <source>
        <dbReference type="EMBL" id="MBB5430561.1"/>
    </source>
</evidence>
<feature type="transmembrane region" description="Helical" evidence="1">
    <location>
        <begin position="6"/>
        <end position="29"/>
    </location>
</feature>
<feature type="transmembrane region" description="Helical" evidence="1">
    <location>
        <begin position="41"/>
        <end position="65"/>
    </location>
</feature>
<sequence>MTSGLAAILAGLALLDSMSVGTLFIPVWLMLAPGRIRPLRFAAYLATVAVFYFLLGAVLSLGAGAALPGAADPSGGPAAAGPSPLLRSAIGAVLLVGGFVLERRERNRQGHPRRLVQWRERAMTGSGGAAALMALAVAAALLEAATLLPFLGAIGIMAGLGLSAAATAAGLAMYCLIMVAPAVALFLGRLFAHARIAPYLERFDRWSTRNGGKVIAWALQGLGGFLLGNGLLVHFLG</sequence>
<keyword evidence="1" id="KW-0812">Transmembrane</keyword>
<dbReference type="InterPro" id="IPR021315">
    <property type="entry name" value="Gap/Sap"/>
</dbReference>
<organism evidence="2 3">
    <name type="scientific">Nocardiopsis composta</name>
    <dbReference type="NCBI Taxonomy" id="157465"/>
    <lineage>
        <taxon>Bacteria</taxon>
        <taxon>Bacillati</taxon>
        <taxon>Actinomycetota</taxon>
        <taxon>Actinomycetes</taxon>
        <taxon>Streptosporangiales</taxon>
        <taxon>Nocardiopsidaceae</taxon>
        <taxon>Nocardiopsis</taxon>
    </lineage>
</organism>
<keyword evidence="1" id="KW-0472">Membrane</keyword>